<keyword evidence="3" id="KW-0444">Lipid biosynthesis</keyword>
<dbReference type="AlphaFoldDB" id="A0A1E7QJD1"/>
<keyword evidence="3" id="KW-0275">Fatty acid biosynthesis</keyword>
<dbReference type="EMBL" id="MJMG01000008">
    <property type="protein sequence ID" value="OEY86591.1"/>
    <property type="molecule type" value="Genomic_DNA"/>
</dbReference>
<dbReference type="Pfam" id="PF00550">
    <property type="entry name" value="PP-binding"/>
    <property type="match status" value="1"/>
</dbReference>
<dbReference type="SUPFAM" id="SSF47336">
    <property type="entry name" value="ACP-like"/>
    <property type="match status" value="1"/>
</dbReference>
<dbReference type="Proteomes" id="UP000175679">
    <property type="component" value="Unassembled WGS sequence"/>
</dbReference>
<evidence type="ECO:0000256" key="1">
    <source>
        <dbReference type="ARBA" id="ARBA00022450"/>
    </source>
</evidence>
<keyword evidence="3" id="KW-0443">Lipid metabolism</keyword>
<dbReference type="GO" id="GO:0000036">
    <property type="term" value="F:acyl carrier activity"/>
    <property type="evidence" value="ECO:0007669"/>
    <property type="project" value="UniProtKB-UniRule"/>
</dbReference>
<dbReference type="InterPro" id="IPR003231">
    <property type="entry name" value="ACP"/>
</dbReference>
<dbReference type="PANTHER" id="PTHR20863">
    <property type="entry name" value="ACYL CARRIER PROTEIN"/>
    <property type="match status" value="1"/>
</dbReference>
<dbReference type="Gene3D" id="1.10.1200.10">
    <property type="entry name" value="ACP-like"/>
    <property type="match status" value="1"/>
</dbReference>
<sequence>MNIKFSDDDVESFNDNVESKVKKIILKYVTTNIEKFNGSSNLSTDHKIDSLDAVEIIMNVEEEFGIEIPDEDAQNMNTMDNIVGYVRKKLNTKCTEE</sequence>
<dbReference type="InterPro" id="IPR036736">
    <property type="entry name" value="ACP-like_sf"/>
</dbReference>
<accession>A0A1E7QJD1</accession>
<dbReference type="PANTHER" id="PTHR20863:SF76">
    <property type="entry name" value="CARRIER DOMAIN-CONTAINING PROTEIN"/>
    <property type="match status" value="1"/>
</dbReference>
<organism evidence="5 6">
    <name type="scientific">Wolbachia pipientis</name>
    <dbReference type="NCBI Taxonomy" id="955"/>
    <lineage>
        <taxon>Bacteria</taxon>
        <taxon>Pseudomonadati</taxon>
        <taxon>Pseudomonadota</taxon>
        <taxon>Alphaproteobacteria</taxon>
        <taxon>Rickettsiales</taxon>
        <taxon>Anaplasmataceae</taxon>
        <taxon>Wolbachieae</taxon>
        <taxon>Wolbachia</taxon>
    </lineage>
</organism>
<keyword evidence="3" id="KW-0963">Cytoplasm</keyword>
<evidence type="ECO:0000313" key="6">
    <source>
        <dbReference type="Proteomes" id="UP000175679"/>
    </source>
</evidence>
<keyword evidence="3" id="KW-0276">Fatty acid metabolism</keyword>
<comment type="function">
    <text evidence="3">Carrier of the growing fatty acid chain in fatty acid biosynthesis.</text>
</comment>
<evidence type="ECO:0000256" key="3">
    <source>
        <dbReference type="HAMAP-Rule" id="MF_01217"/>
    </source>
</evidence>
<comment type="PTM">
    <text evidence="3">4'-phosphopantetheine is transferred from CoA to a specific serine of apo-ACP by AcpS. This modification is essential for activity because fatty acids are bound in thioester linkage to the sulfhydryl of the prosthetic group.</text>
</comment>
<keyword evidence="1 3" id="KW-0596">Phosphopantetheine</keyword>
<comment type="caution">
    <text evidence="5">The sequence shown here is derived from an EMBL/GenBank/DDBJ whole genome shotgun (WGS) entry which is preliminary data.</text>
</comment>
<evidence type="ECO:0000256" key="2">
    <source>
        <dbReference type="ARBA" id="ARBA00022553"/>
    </source>
</evidence>
<comment type="similarity">
    <text evidence="3">Belongs to the acyl carrier protein (ACP) family.</text>
</comment>
<feature type="modified residue" description="O-(pantetheine 4'-phosphoryl)serine" evidence="3">
    <location>
        <position position="50"/>
    </location>
</feature>
<evidence type="ECO:0000259" key="4">
    <source>
        <dbReference type="PROSITE" id="PS50075"/>
    </source>
</evidence>
<protein>
    <recommendedName>
        <fullName evidence="3">Acyl carrier protein</fullName>
        <shortName evidence="3">ACP</shortName>
    </recommendedName>
</protein>
<dbReference type="NCBIfam" id="NF002148">
    <property type="entry name" value="PRK00982.1-2"/>
    <property type="match status" value="1"/>
</dbReference>
<dbReference type="GO" id="GO:0005737">
    <property type="term" value="C:cytoplasm"/>
    <property type="evidence" value="ECO:0007669"/>
    <property type="project" value="UniProtKB-SubCell"/>
</dbReference>
<dbReference type="UniPathway" id="UPA00094"/>
<dbReference type="PROSITE" id="PS50075">
    <property type="entry name" value="CARRIER"/>
    <property type="match status" value="1"/>
</dbReference>
<name>A0A1E7QJD1_WOLPI</name>
<dbReference type="HAMAP" id="MF_01217">
    <property type="entry name" value="Acyl_carrier"/>
    <property type="match status" value="1"/>
</dbReference>
<reference evidence="5 6" key="1">
    <citation type="submission" date="2016-09" db="EMBL/GenBank/DDBJ databases">
        <title>Genomic evidence for plant-parasitic nematodes as the earliest Wolbachia hosts.</title>
        <authorList>
            <person name="Brown A.M."/>
            <person name="Wasala S.K."/>
            <person name="Howe D.K."/>
            <person name="Peetz A.B."/>
            <person name="Zasada I.A."/>
            <person name="Denver D.R."/>
        </authorList>
    </citation>
    <scope>NUCLEOTIDE SEQUENCE [LARGE SCALE GENOMIC DNA]</scope>
    <source>
        <strain evidence="6">wPpe</strain>
    </source>
</reference>
<evidence type="ECO:0000313" key="5">
    <source>
        <dbReference type="EMBL" id="OEY86591.1"/>
    </source>
</evidence>
<proteinExistence type="inferred from homology"/>
<gene>
    <name evidence="3" type="primary">acpP</name>
    <name evidence="5" type="ORF">BIY23_03485</name>
</gene>
<keyword evidence="6" id="KW-1185">Reference proteome</keyword>
<dbReference type="OrthoDB" id="9804551at2"/>
<feature type="domain" description="Carrier" evidence="4">
    <location>
        <begin position="12"/>
        <end position="90"/>
    </location>
</feature>
<dbReference type="GO" id="GO:0000035">
    <property type="term" value="F:acyl binding"/>
    <property type="evidence" value="ECO:0007669"/>
    <property type="project" value="TreeGrafter"/>
</dbReference>
<keyword evidence="2 3" id="KW-0597">Phosphoprotein</keyword>
<dbReference type="RefSeq" id="WP_070065209.1">
    <property type="nucleotide sequence ID" value="NZ_MJMG01000008.1"/>
</dbReference>
<comment type="pathway">
    <text evidence="3">Lipid metabolism; fatty acid biosynthesis.</text>
</comment>
<comment type="subcellular location">
    <subcellularLocation>
        <location evidence="3">Cytoplasm</location>
    </subcellularLocation>
</comment>
<dbReference type="InterPro" id="IPR009081">
    <property type="entry name" value="PP-bd_ACP"/>
</dbReference>